<dbReference type="Proteomes" id="UP000823960">
    <property type="component" value="Unassembled WGS sequence"/>
</dbReference>
<sequence length="97" mass="10619">MLNLESSEDIGFLDYADDFDDAYFENGTLILITLSEPSGSISHVVDGVNKNPDGSYSVYIHRVVPEVGTDDIAIWQLFLGLESEKLGPLENVDIVIG</sequence>
<reference evidence="1" key="1">
    <citation type="submission" date="2020-10" db="EMBL/GenBank/DDBJ databases">
        <authorList>
            <person name="Gilroy R."/>
        </authorList>
    </citation>
    <scope>NUCLEOTIDE SEQUENCE</scope>
    <source>
        <strain evidence="1">1370</strain>
    </source>
</reference>
<evidence type="ECO:0000313" key="1">
    <source>
        <dbReference type="EMBL" id="HIV11276.1"/>
    </source>
</evidence>
<dbReference type="EMBL" id="DVOL01000091">
    <property type="protein sequence ID" value="HIV11276.1"/>
    <property type="molecule type" value="Genomic_DNA"/>
</dbReference>
<reference evidence="1" key="2">
    <citation type="journal article" date="2021" name="PeerJ">
        <title>Extensive microbial diversity within the chicken gut microbiome revealed by metagenomics and culture.</title>
        <authorList>
            <person name="Gilroy R."/>
            <person name="Ravi A."/>
            <person name="Getino M."/>
            <person name="Pursley I."/>
            <person name="Horton D.L."/>
            <person name="Alikhan N.F."/>
            <person name="Baker D."/>
            <person name="Gharbi K."/>
            <person name="Hall N."/>
            <person name="Watson M."/>
            <person name="Adriaenssens E.M."/>
            <person name="Foster-Nyarko E."/>
            <person name="Jarju S."/>
            <person name="Secka A."/>
            <person name="Antonio M."/>
            <person name="Oren A."/>
            <person name="Chaudhuri R.R."/>
            <person name="La Ragione R."/>
            <person name="Hildebrand F."/>
            <person name="Pallen M.J."/>
        </authorList>
    </citation>
    <scope>NUCLEOTIDE SEQUENCE</scope>
    <source>
        <strain evidence="1">1370</strain>
    </source>
</reference>
<accession>A0A9D1T4L1</accession>
<dbReference type="AlphaFoldDB" id="A0A9D1T4L1"/>
<organism evidence="1 2">
    <name type="scientific">Candidatus Faeciplasma avium</name>
    <dbReference type="NCBI Taxonomy" id="2840798"/>
    <lineage>
        <taxon>Bacteria</taxon>
        <taxon>Bacillati</taxon>
        <taxon>Bacillota</taxon>
        <taxon>Clostridia</taxon>
        <taxon>Eubacteriales</taxon>
        <taxon>Oscillospiraceae</taxon>
        <taxon>Oscillospiraceae incertae sedis</taxon>
        <taxon>Candidatus Faeciplasma</taxon>
    </lineage>
</organism>
<evidence type="ECO:0000313" key="2">
    <source>
        <dbReference type="Proteomes" id="UP000823960"/>
    </source>
</evidence>
<protein>
    <submittedName>
        <fullName evidence="1">Uncharacterized protein</fullName>
    </submittedName>
</protein>
<comment type="caution">
    <text evidence="1">The sequence shown here is derived from an EMBL/GenBank/DDBJ whole genome shotgun (WGS) entry which is preliminary data.</text>
</comment>
<gene>
    <name evidence="1" type="ORF">IAD28_06270</name>
</gene>
<proteinExistence type="predicted"/>
<name>A0A9D1T4L1_9FIRM</name>